<dbReference type="GO" id="GO:0008483">
    <property type="term" value="F:transaminase activity"/>
    <property type="evidence" value="ECO:0007669"/>
    <property type="project" value="UniProtKB-KW"/>
</dbReference>
<dbReference type="Pfam" id="PF00202">
    <property type="entry name" value="Aminotran_3"/>
    <property type="match status" value="1"/>
</dbReference>
<dbReference type="Proteomes" id="UP000323386">
    <property type="component" value="Unassembled WGS sequence"/>
</dbReference>
<keyword evidence="3 7" id="KW-0032">Aminotransferase</keyword>
<dbReference type="InterPro" id="IPR005814">
    <property type="entry name" value="Aminotrans_3"/>
</dbReference>
<evidence type="ECO:0000256" key="2">
    <source>
        <dbReference type="ARBA" id="ARBA00008954"/>
    </source>
</evidence>
<name>A0A5C3F3X0_9BASI</name>
<dbReference type="InterPro" id="IPR050103">
    <property type="entry name" value="Class-III_PLP-dep_AT"/>
</dbReference>
<dbReference type="Gene3D" id="3.40.640.10">
    <property type="entry name" value="Type I PLP-dependent aspartate aminotransferase-like (Major domain)"/>
    <property type="match status" value="1"/>
</dbReference>
<dbReference type="InterPro" id="IPR015424">
    <property type="entry name" value="PyrdxlP-dep_Trfase"/>
</dbReference>
<dbReference type="FunFam" id="3.40.640.10:FF:000013">
    <property type="entry name" value="4-aminobutyrate aminotransferase"/>
    <property type="match status" value="1"/>
</dbReference>
<protein>
    <submittedName>
        <fullName evidence="7">Probable 4-aminobutyrate aminotransferase</fullName>
    </submittedName>
</protein>
<keyword evidence="4 7" id="KW-0808">Transferase</keyword>
<evidence type="ECO:0000256" key="3">
    <source>
        <dbReference type="ARBA" id="ARBA00022576"/>
    </source>
</evidence>
<dbReference type="GO" id="GO:0042802">
    <property type="term" value="F:identical protein binding"/>
    <property type="evidence" value="ECO:0007669"/>
    <property type="project" value="TreeGrafter"/>
</dbReference>
<evidence type="ECO:0000256" key="6">
    <source>
        <dbReference type="RuleBase" id="RU003560"/>
    </source>
</evidence>
<dbReference type="InterPro" id="IPR049704">
    <property type="entry name" value="Aminotrans_3_PPA_site"/>
</dbReference>
<evidence type="ECO:0000256" key="1">
    <source>
        <dbReference type="ARBA" id="ARBA00001933"/>
    </source>
</evidence>
<dbReference type="PANTHER" id="PTHR11986">
    <property type="entry name" value="AMINOTRANSFERASE CLASS III"/>
    <property type="match status" value="1"/>
</dbReference>
<comment type="cofactor">
    <cofactor evidence="1">
        <name>pyridoxal 5'-phosphate</name>
        <dbReference type="ChEBI" id="CHEBI:597326"/>
    </cofactor>
</comment>
<dbReference type="InterPro" id="IPR015422">
    <property type="entry name" value="PyrdxlP-dep_Trfase_small"/>
</dbReference>
<dbReference type="PIRSF" id="PIRSF000521">
    <property type="entry name" value="Transaminase_4ab_Lys_Orn"/>
    <property type="match status" value="1"/>
</dbReference>
<dbReference type="Gene3D" id="3.90.1150.10">
    <property type="entry name" value="Aspartate Aminotransferase, domain 1"/>
    <property type="match status" value="1"/>
</dbReference>
<organism evidence="7 8">
    <name type="scientific">Pseudozyma flocculosa</name>
    <dbReference type="NCBI Taxonomy" id="84751"/>
    <lineage>
        <taxon>Eukaryota</taxon>
        <taxon>Fungi</taxon>
        <taxon>Dikarya</taxon>
        <taxon>Basidiomycota</taxon>
        <taxon>Ustilaginomycotina</taxon>
        <taxon>Ustilaginomycetes</taxon>
        <taxon>Ustilaginales</taxon>
        <taxon>Ustilaginaceae</taxon>
        <taxon>Pseudozyma</taxon>
    </lineage>
</organism>
<dbReference type="InterPro" id="IPR015421">
    <property type="entry name" value="PyrdxlP-dep_Trfase_major"/>
</dbReference>
<dbReference type="OrthoDB" id="10260828at2759"/>
<accession>A0A5C3F3X0</accession>
<keyword evidence="5 6" id="KW-0663">Pyridoxal phosphate</keyword>
<dbReference type="AlphaFoldDB" id="A0A5C3F3X0"/>
<dbReference type="GO" id="GO:0030170">
    <property type="term" value="F:pyridoxal phosphate binding"/>
    <property type="evidence" value="ECO:0007669"/>
    <property type="project" value="InterPro"/>
</dbReference>
<comment type="similarity">
    <text evidence="2 6">Belongs to the class-III pyridoxal-phosphate-dependent aminotransferase family.</text>
</comment>
<dbReference type="EMBL" id="OOIP01000011">
    <property type="protein sequence ID" value="SPO38626.1"/>
    <property type="molecule type" value="Genomic_DNA"/>
</dbReference>
<evidence type="ECO:0000313" key="7">
    <source>
        <dbReference type="EMBL" id="SPO38626.1"/>
    </source>
</evidence>
<evidence type="ECO:0000313" key="8">
    <source>
        <dbReference type="Proteomes" id="UP000323386"/>
    </source>
</evidence>
<dbReference type="SUPFAM" id="SSF53383">
    <property type="entry name" value="PLP-dependent transferases"/>
    <property type="match status" value="1"/>
</dbReference>
<dbReference type="CDD" id="cd00610">
    <property type="entry name" value="OAT_like"/>
    <property type="match status" value="1"/>
</dbReference>
<dbReference type="PANTHER" id="PTHR11986:SF79">
    <property type="entry name" value="ACETYLORNITHINE AMINOTRANSFERASE, MITOCHONDRIAL"/>
    <property type="match status" value="1"/>
</dbReference>
<gene>
    <name evidence="7" type="ORF">PSFLO_04105</name>
</gene>
<reference evidence="7 8" key="1">
    <citation type="submission" date="2018-03" db="EMBL/GenBank/DDBJ databases">
        <authorList>
            <person name="Guldener U."/>
        </authorList>
    </citation>
    <scope>NUCLEOTIDE SEQUENCE [LARGE SCALE GENOMIC DNA]</scope>
    <source>
        <strain evidence="7 8">DAOM196992</strain>
    </source>
</reference>
<proteinExistence type="inferred from homology"/>
<keyword evidence="8" id="KW-1185">Reference proteome</keyword>
<evidence type="ECO:0000256" key="4">
    <source>
        <dbReference type="ARBA" id="ARBA00022679"/>
    </source>
</evidence>
<evidence type="ECO:0000256" key="5">
    <source>
        <dbReference type="ARBA" id="ARBA00022898"/>
    </source>
</evidence>
<sequence length="513" mass="54355">MISSSAAIRTGSSAAALLRQTNTANLALLTGAAIPSSSSSRATDLIPRTLTASTRRFSLSTARKMPAHHVDAAAFGEQHITKGIGRLSKHIFEDGKGTLITTDAGVKLLDMTSGIGVCNLGHCHPKVTEAAQKQCAKITHAQVNIGFSAAQLELIKELLPIMPHPSLDTFFFWNSGAEAVEASVKLARAATKKQNIIVMQGSYHGRTAATAAMTRSKTIYGEGHGPLMPGVFATAFPYYAQFGLPADTPTSELVRQSLHQLRLTLQQQTAPSDTAAVIIEPVIGEGGYVPAPPEFLHGLREICDEHGLLLICDEVQSGFGRTGTMFAVEESGVRPDILIYAKGIANGFPLSGIVSTHELMSRQKPGSMGGTYAGNAVSCAAATAVCQVFKEEKVLDNVAARSKQLVDFLQDLRKTPSGRLIEDVRGRGLMIGVQFSGTPTSSVSSNVPAAAKVQISGKVVAECLKRNMLLLSTSVFDVLRFIPPLTISEAEMAQACSIFKEALDEVAKQVGAV</sequence>
<dbReference type="PROSITE" id="PS00600">
    <property type="entry name" value="AA_TRANSFER_CLASS_3"/>
    <property type="match status" value="1"/>
</dbReference>